<sequence length="136" mass="14999">MAHLEQQRILVVQLGYSALWVGQRLTFVAPRQTALLGQQRVLVGQLGIHMPGINSEALLMAPRQSAGSVTALLGQPRIPVGQLDIYLPGINSKVSLSLLTLSIRLSVHGQQCPHHRFALAVTLLHLLRSVRHLRRE</sequence>
<keyword evidence="2" id="KW-1185">Reference proteome</keyword>
<accession>A0A4Y2J2Y7</accession>
<comment type="caution">
    <text evidence="1">The sequence shown here is derived from an EMBL/GenBank/DDBJ whole genome shotgun (WGS) entry which is preliminary data.</text>
</comment>
<protein>
    <submittedName>
        <fullName evidence="1">Uncharacterized protein</fullName>
    </submittedName>
</protein>
<gene>
    <name evidence="1" type="ORF">AVEN_5163_1</name>
</gene>
<dbReference type="Proteomes" id="UP000499080">
    <property type="component" value="Unassembled WGS sequence"/>
</dbReference>
<proteinExistence type="predicted"/>
<name>A0A4Y2J2Y7_ARAVE</name>
<dbReference type="AlphaFoldDB" id="A0A4Y2J2Y7"/>
<dbReference type="EMBL" id="BGPR01003088">
    <property type="protein sequence ID" value="GBM83526.1"/>
    <property type="molecule type" value="Genomic_DNA"/>
</dbReference>
<reference evidence="1 2" key="1">
    <citation type="journal article" date="2019" name="Sci. Rep.">
        <title>Orb-weaving spider Araneus ventricosus genome elucidates the spidroin gene catalogue.</title>
        <authorList>
            <person name="Kono N."/>
            <person name="Nakamura H."/>
            <person name="Ohtoshi R."/>
            <person name="Moran D.A.P."/>
            <person name="Shinohara A."/>
            <person name="Yoshida Y."/>
            <person name="Fujiwara M."/>
            <person name="Mori M."/>
            <person name="Tomita M."/>
            <person name="Arakawa K."/>
        </authorList>
    </citation>
    <scope>NUCLEOTIDE SEQUENCE [LARGE SCALE GENOMIC DNA]</scope>
</reference>
<evidence type="ECO:0000313" key="2">
    <source>
        <dbReference type="Proteomes" id="UP000499080"/>
    </source>
</evidence>
<organism evidence="1 2">
    <name type="scientific">Araneus ventricosus</name>
    <name type="common">Orbweaver spider</name>
    <name type="synonym">Epeira ventricosa</name>
    <dbReference type="NCBI Taxonomy" id="182803"/>
    <lineage>
        <taxon>Eukaryota</taxon>
        <taxon>Metazoa</taxon>
        <taxon>Ecdysozoa</taxon>
        <taxon>Arthropoda</taxon>
        <taxon>Chelicerata</taxon>
        <taxon>Arachnida</taxon>
        <taxon>Araneae</taxon>
        <taxon>Araneomorphae</taxon>
        <taxon>Entelegynae</taxon>
        <taxon>Araneoidea</taxon>
        <taxon>Araneidae</taxon>
        <taxon>Araneus</taxon>
    </lineage>
</organism>
<evidence type="ECO:0000313" key="1">
    <source>
        <dbReference type="EMBL" id="GBM83526.1"/>
    </source>
</evidence>